<protein>
    <recommendedName>
        <fullName evidence="3">Cysteine-rich transmembrane CYSTM domain-containing protein</fullName>
    </recommendedName>
</protein>
<dbReference type="Proteomes" id="UP001206595">
    <property type="component" value="Unassembled WGS sequence"/>
</dbReference>
<keyword evidence="2" id="KW-1185">Reference proteome</keyword>
<name>A0AAD5E254_UMBRA</name>
<reference evidence="1" key="1">
    <citation type="submission" date="2021-06" db="EMBL/GenBank/DDBJ databases">
        <authorList>
            <consortium name="DOE Joint Genome Institute"/>
            <person name="Mondo S.J."/>
            <person name="Amses K.R."/>
            <person name="Simmons D.R."/>
            <person name="Longcore J.E."/>
            <person name="Seto K."/>
            <person name="Alves G.H."/>
            <person name="Bonds A.E."/>
            <person name="Quandt C.A."/>
            <person name="Davis W.J."/>
            <person name="Chang Y."/>
            <person name="Letcher P.M."/>
            <person name="Powell M.J."/>
            <person name="Kuo A."/>
            <person name="Labutti K."/>
            <person name="Pangilinan J."/>
            <person name="Andreopoulos W."/>
            <person name="Tritt A."/>
            <person name="Riley R."/>
            <person name="Hundley H."/>
            <person name="Johnson J."/>
            <person name="Lipzen A."/>
            <person name="Barry K."/>
            <person name="Berbee M.L."/>
            <person name="Buchler N.E."/>
            <person name="Grigoriev I.V."/>
            <person name="Spatafora J.W."/>
            <person name="Stajich J.E."/>
            <person name="James T.Y."/>
        </authorList>
    </citation>
    <scope>NUCLEOTIDE SEQUENCE</scope>
    <source>
        <strain evidence="1">AG</strain>
    </source>
</reference>
<evidence type="ECO:0000313" key="1">
    <source>
        <dbReference type="EMBL" id="KAI8575394.1"/>
    </source>
</evidence>
<dbReference type="AlphaFoldDB" id="A0AAD5E254"/>
<dbReference type="EMBL" id="MU620983">
    <property type="protein sequence ID" value="KAI8575394.1"/>
    <property type="molecule type" value="Genomic_DNA"/>
</dbReference>
<gene>
    <name evidence="1" type="ORF">K450DRAFT_275664</name>
</gene>
<organism evidence="1 2">
    <name type="scientific">Umbelopsis ramanniana AG</name>
    <dbReference type="NCBI Taxonomy" id="1314678"/>
    <lineage>
        <taxon>Eukaryota</taxon>
        <taxon>Fungi</taxon>
        <taxon>Fungi incertae sedis</taxon>
        <taxon>Mucoromycota</taxon>
        <taxon>Mucoromycotina</taxon>
        <taxon>Umbelopsidomycetes</taxon>
        <taxon>Umbelopsidales</taxon>
        <taxon>Umbelopsidaceae</taxon>
        <taxon>Umbelopsis</taxon>
    </lineage>
</organism>
<accession>A0AAD5E254</accession>
<evidence type="ECO:0000313" key="2">
    <source>
        <dbReference type="Proteomes" id="UP001206595"/>
    </source>
</evidence>
<proteinExistence type="predicted"/>
<reference evidence="1" key="2">
    <citation type="journal article" date="2022" name="Proc. Natl. Acad. Sci. U.S.A.">
        <title>Diploid-dominant life cycles characterize the early evolution of Fungi.</title>
        <authorList>
            <person name="Amses K.R."/>
            <person name="Simmons D.R."/>
            <person name="Longcore J.E."/>
            <person name="Mondo S.J."/>
            <person name="Seto K."/>
            <person name="Jeronimo G.H."/>
            <person name="Bonds A.E."/>
            <person name="Quandt C.A."/>
            <person name="Davis W.J."/>
            <person name="Chang Y."/>
            <person name="Federici B.A."/>
            <person name="Kuo A."/>
            <person name="LaButti K."/>
            <person name="Pangilinan J."/>
            <person name="Andreopoulos W."/>
            <person name="Tritt A."/>
            <person name="Riley R."/>
            <person name="Hundley H."/>
            <person name="Johnson J."/>
            <person name="Lipzen A."/>
            <person name="Barry K."/>
            <person name="Lang B.F."/>
            <person name="Cuomo C.A."/>
            <person name="Buchler N.E."/>
            <person name="Grigoriev I.V."/>
            <person name="Spatafora J.W."/>
            <person name="Stajich J.E."/>
            <person name="James T.Y."/>
        </authorList>
    </citation>
    <scope>NUCLEOTIDE SEQUENCE</scope>
    <source>
        <strain evidence="1">AG</strain>
    </source>
</reference>
<sequence length="86" mass="9165">MAAYGAYPVMAGAAYPPRPSPYLVSPSPYYPQSPMAYGQPGPIAQPLVYGQPYGRPYYPGHGGHDSCCLALLAMCCCCCAVEECCY</sequence>
<dbReference type="GeneID" id="75918523"/>
<dbReference type="RefSeq" id="XP_051440398.1">
    <property type="nucleotide sequence ID" value="XM_051593181.1"/>
</dbReference>
<evidence type="ECO:0008006" key="3">
    <source>
        <dbReference type="Google" id="ProtNLM"/>
    </source>
</evidence>
<comment type="caution">
    <text evidence="1">The sequence shown here is derived from an EMBL/GenBank/DDBJ whole genome shotgun (WGS) entry which is preliminary data.</text>
</comment>